<accession>A0ABQ9DGR9</accession>
<dbReference type="SUPFAM" id="SSF57501">
    <property type="entry name" value="Cystine-knot cytokines"/>
    <property type="match status" value="1"/>
</dbReference>
<evidence type="ECO:0000256" key="4">
    <source>
        <dbReference type="ARBA" id="ARBA00022525"/>
    </source>
</evidence>
<evidence type="ECO:0000256" key="5">
    <source>
        <dbReference type="ARBA" id="ARBA00022729"/>
    </source>
</evidence>
<dbReference type="Pfam" id="PF06083">
    <property type="entry name" value="IL17"/>
    <property type="match status" value="1"/>
</dbReference>
<dbReference type="InterPro" id="IPR020440">
    <property type="entry name" value="IL-17_chr"/>
</dbReference>
<dbReference type="Proteomes" id="UP001145742">
    <property type="component" value="Unassembled WGS sequence"/>
</dbReference>
<dbReference type="Gene3D" id="2.10.90.10">
    <property type="entry name" value="Cystine-knot cytokines"/>
    <property type="match status" value="1"/>
</dbReference>
<dbReference type="EMBL" id="WHWB01033227">
    <property type="protein sequence ID" value="KAJ7421291.1"/>
    <property type="molecule type" value="Genomic_DNA"/>
</dbReference>
<keyword evidence="5" id="KW-0732">Signal</keyword>
<comment type="caution">
    <text evidence="6">The sequence shown here is derived from an EMBL/GenBank/DDBJ whole genome shotgun (WGS) entry which is preliminary data.</text>
</comment>
<dbReference type="InterPro" id="IPR029034">
    <property type="entry name" value="Cystine-knot_cytokine"/>
</dbReference>
<evidence type="ECO:0000256" key="1">
    <source>
        <dbReference type="ARBA" id="ARBA00004613"/>
    </source>
</evidence>
<name>A0ABQ9DGR9_9PASS</name>
<comment type="subcellular location">
    <subcellularLocation>
        <location evidence="1">Secreted</location>
    </subcellularLocation>
</comment>
<proteinExistence type="inferred from homology"/>
<sequence>MPAQLTPLGCYEVSKDPGEEDEWTNYFFAEGTHMTLDMPQMIGILSVAPKGLTSWLLVCIPDVHKEYNILGSQISIFPVEGMGVLPPALKLLCQNFQFPALSEDGLAVSLCPTLSEVNFTSLSNSVMLNSPVYEEESSSRLQAPPHQNNTHIVLKVPFKGFLKITPSQLRSLLLVLLALLSASTSSLGKGIKPGLKPESLFKQVYPACPTQKDSKFPQTVRVNISISNTNQDTKTSLDVSSRSLSPWDYRIDEDHNRFPQAIADAKCRHSRCLNADGQLDHGLNSIPITQEILVLRRELKGCQQSYRLEKKLITVGCTCVTPLIRHQERQ</sequence>
<reference evidence="6" key="1">
    <citation type="submission" date="2019-10" db="EMBL/GenBank/DDBJ databases">
        <authorList>
            <person name="Soares A.E.R."/>
            <person name="Aleixo A."/>
            <person name="Schneider P."/>
            <person name="Miyaki C.Y."/>
            <person name="Schneider M.P."/>
            <person name="Mello C."/>
            <person name="Vasconcelos A.T.R."/>
        </authorList>
    </citation>
    <scope>NUCLEOTIDE SEQUENCE</scope>
    <source>
        <tissue evidence="6">Muscle</tissue>
    </source>
</reference>
<evidence type="ECO:0008006" key="8">
    <source>
        <dbReference type="Google" id="ProtNLM"/>
    </source>
</evidence>
<organism evidence="6 7">
    <name type="scientific">Willisornis vidua</name>
    <name type="common">Xingu scale-backed antbird</name>
    <dbReference type="NCBI Taxonomy" id="1566151"/>
    <lineage>
        <taxon>Eukaryota</taxon>
        <taxon>Metazoa</taxon>
        <taxon>Chordata</taxon>
        <taxon>Craniata</taxon>
        <taxon>Vertebrata</taxon>
        <taxon>Euteleostomi</taxon>
        <taxon>Archelosauria</taxon>
        <taxon>Archosauria</taxon>
        <taxon>Dinosauria</taxon>
        <taxon>Saurischia</taxon>
        <taxon>Theropoda</taxon>
        <taxon>Coelurosauria</taxon>
        <taxon>Aves</taxon>
        <taxon>Neognathae</taxon>
        <taxon>Neoaves</taxon>
        <taxon>Telluraves</taxon>
        <taxon>Australaves</taxon>
        <taxon>Passeriformes</taxon>
        <taxon>Thamnophilidae</taxon>
        <taxon>Willisornis</taxon>
    </lineage>
</organism>
<evidence type="ECO:0000256" key="3">
    <source>
        <dbReference type="ARBA" id="ARBA00022514"/>
    </source>
</evidence>
<keyword evidence="4" id="KW-0964">Secreted</keyword>
<protein>
    <recommendedName>
        <fullName evidence="8">Interleukin-17A</fullName>
    </recommendedName>
</protein>
<evidence type="ECO:0000256" key="2">
    <source>
        <dbReference type="ARBA" id="ARBA00007236"/>
    </source>
</evidence>
<evidence type="ECO:0000313" key="6">
    <source>
        <dbReference type="EMBL" id="KAJ7421291.1"/>
    </source>
</evidence>
<evidence type="ECO:0000313" key="7">
    <source>
        <dbReference type="Proteomes" id="UP001145742"/>
    </source>
</evidence>
<dbReference type="InterPro" id="IPR010345">
    <property type="entry name" value="IL-17_fam"/>
</dbReference>
<gene>
    <name evidence="6" type="ORF">WISP_43623</name>
</gene>
<dbReference type="PRINTS" id="PR01932">
    <property type="entry name" value="INTRLEUKIN17"/>
</dbReference>
<keyword evidence="3" id="KW-0202">Cytokine</keyword>
<keyword evidence="7" id="KW-1185">Reference proteome</keyword>
<comment type="similarity">
    <text evidence="2">Belongs to the IL-17 family.</text>
</comment>